<dbReference type="PROSITE" id="PS50097">
    <property type="entry name" value="BTB"/>
    <property type="match status" value="1"/>
</dbReference>
<keyword evidence="1" id="KW-0880">Kelch repeat</keyword>
<dbReference type="Pfam" id="PF01344">
    <property type="entry name" value="Kelch_1"/>
    <property type="match status" value="2"/>
</dbReference>
<accession>A0A4Z2CTU7</accession>
<dbReference type="InterPro" id="IPR011333">
    <property type="entry name" value="SKP1/BTB/POZ_sf"/>
</dbReference>
<dbReference type="FunFam" id="1.25.40.420:FF:000001">
    <property type="entry name" value="Kelch-like family member 12"/>
    <property type="match status" value="1"/>
</dbReference>
<dbReference type="OrthoDB" id="45365at2759"/>
<dbReference type="InterPro" id="IPR015915">
    <property type="entry name" value="Kelch-typ_b-propeller"/>
</dbReference>
<dbReference type="InterPro" id="IPR000210">
    <property type="entry name" value="BTB/POZ_dom"/>
</dbReference>
<proteinExistence type="predicted"/>
<dbReference type="SUPFAM" id="SSF117281">
    <property type="entry name" value="Kelch motif"/>
    <property type="match status" value="2"/>
</dbReference>
<dbReference type="SMART" id="SM00875">
    <property type="entry name" value="BACK"/>
    <property type="match status" value="1"/>
</dbReference>
<dbReference type="SMART" id="SM00225">
    <property type="entry name" value="BTB"/>
    <property type="match status" value="1"/>
</dbReference>
<dbReference type="Gene3D" id="3.30.710.10">
    <property type="entry name" value="Potassium Channel Kv1.1, Chain A"/>
    <property type="match status" value="1"/>
</dbReference>
<keyword evidence="2" id="KW-0677">Repeat</keyword>
<dbReference type="PANTHER" id="PTHR45632:SF26">
    <property type="entry name" value="BTB DOMAIN-CONTAINING PROTEIN"/>
    <property type="match status" value="1"/>
</dbReference>
<dbReference type="InterPro" id="IPR006652">
    <property type="entry name" value="Kelch_1"/>
</dbReference>
<organism evidence="5 6">
    <name type="scientific">Schistosoma japonicum</name>
    <name type="common">Blood fluke</name>
    <dbReference type="NCBI Taxonomy" id="6182"/>
    <lineage>
        <taxon>Eukaryota</taxon>
        <taxon>Metazoa</taxon>
        <taxon>Spiralia</taxon>
        <taxon>Lophotrochozoa</taxon>
        <taxon>Platyhelminthes</taxon>
        <taxon>Trematoda</taxon>
        <taxon>Digenea</taxon>
        <taxon>Strigeidida</taxon>
        <taxon>Schistosomatoidea</taxon>
        <taxon>Schistosomatidae</taxon>
        <taxon>Schistosoma</taxon>
    </lineage>
</organism>
<comment type="caution">
    <text evidence="5">The sequence shown here is derived from an EMBL/GenBank/DDBJ whole genome shotgun (WGS) entry which is preliminary data.</text>
</comment>
<dbReference type="SUPFAM" id="SSF54695">
    <property type="entry name" value="POZ domain"/>
    <property type="match status" value="1"/>
</dbReference>
<dbReference type="Pfam" id="PF07707">
    <property type="entry name" value="BACK"/>
    <property type="match status" value="1"/>
</dbReference>
<dbReference type="Proteomes" id="UP000311919">
    <property type="component" value="Unassembled WGS sequence"/>
</dbReference>
<dbReference type="PANTHER" id="PTHR45632">
    <property type="entry name" value="LD33804P"/>
    <property type="match status" value="1"/>
</dbReference>
<feature type="region of interest" description="Disordered" evidence="3">
    <location>
        <begin position="669"/>
        <end position="713"/>
    </location>
</feature>
<protein>
    <submittedName>
        <fullName evidence="5">Kelch-like protein isoform 2</fullName>
    </submittedName>
</protein>
<dbReference type="EMBL" id="SKCS01000429">
    <property type="protein sequence ID" value="TNN07498.1"/>
    <property type="molecule type" value="Genomic_DNA"/>
</dbReference>
<feature type="compositionally biased region" description="Polar residues" evidence="3">
    <location>
        <begin position="669"/>
        <end position="680"/>
    </location>
</feature>
<dbReference type="InterPro" id="IPR011705">
    <property type="entry name" value="BACK"/>
</dbReference>
<evidence type="ECO:0000313" key="5">
    <source>
        <dbReference type="EMBL" id="TNN07498.1"/>
    </source>
</evidence>
<reference evidence="5 6" key="1">
    <citation type="submission" date="2019-03" db="EMBL/GenBank/DDBJ databases">
        <title>An improved genome assembly of the fluke Schistosoma japonicum.</title>
        <authorList>
            <person name="Hu W."/>
            <person name="Luo F."/>
            <person name="Yin M."/>
            <person name="Mo X."/>
            <person name="Sun C."/>
            <person name="Wu Q."/>
            <person name="Zhu B."/>
            <person name="Xiang M."/>
            <person name="Wang J."/>
            <person name="Wang Y."/>
            <person name="Zhang T."/>
            <person name="Xu B."/>
            <person name="Zheng H."/>
            <person name="Feng Z."/>
        </authorList>
    </citation>
    <scope>NUCLEOTIDE SEQUENCE [LARGE SCALE GENOMIC DNA]</scope>
    <source>
        <strain evidence="5">HuSjv2</strain>
        <tissue evidence="5">Worms</tissue>
    </source>
</reference>
<dbReference type="Gene3D" id="1.25.40.420">
    <property type="match status" value="1"/>
</dbReference>
<feature type="compositionally biased region" description="Polar residues" evidence="3">
    <location>
        <begin position="1261"/>
        <end position="1271"/>
    </location>
</feature>
<evidence type="ECO:0000256" key="3">
    <source>
        <dbReference type="SAM" id="MobiDB-lite"/>
    </source>
</evidence>
<dbReference type="STRING" id="6182.A0A4Z2CTU7"/>
<dbReference type="Pfam" id="PF00651">
    <property type="entry name" value="BTB"/>
    <property type="match status" value="1"/>
</dbReference>
<name>A0A4Z2CTU7_SCHJA</name>
<evidence type="ECO:0000256" key="1">
    <source>
        <dbReference type="ARBA" id="ARBA00022441"/>
    </source>
</evidence>
<feature type="region of interest" description="Disordered" evidence="3">
    <location>
        <begin position="1261"/>
        <end position="1302"/>
    </location>
</feature>
<keyword evidence="6" id="KW-1185">Reference proteome</keyword>
<dbReference type="SMART" id="SM00612">
    <property type="entry name" value="Kelch"/>
    <property type="match status" value="6"/>
</dbReference>
<dbReference type="Pfam" id="PF24681">
    <property type="entry name" value="Kelch_KLHDC2_KLHL20_DRC7"/>
    <property type="match status" value="1"/>
</dbReference>
<dbReference type="EMBL" id="SKCS01000429">
    <property type="protein sequence ID" value="TNN07499.1"/>
    <property type="molecule type" value="Genomic_DNA"/>
</dbReference>
<evidence type="ECO:0000259" key="4">
    <source>
        <dbReference type="PROSITE" id="PS50097"/>
    </source>
</evidence>
<feature type="domain" description="BTB" evidence="4">
    <location>
        <begin position="11"/>
        <end position="78"/>
    </location>
</feature>
<feature type="compositionally biased region" description="Polar residues" evidence="3">
    <location>
        <begin position="691"/>
        <end position="702"/>
    </location>
</feature>
<dbReference type="Gene3D" id="2.120.10.80">
    <property type="entry name" value="Kelch-type beta propeller"/>
    <property type="match status" value="1"/>
</dbReference>
<sequence>MNSFRKEGQLCDVVIKAEGREFLAHRVVLAASSDYFDAMFSSGMAESAQLEVELKSITPEIMDALLDYVYTGQVRVSMDNVQDLLPAASLVQMEGVKVACSNFLLTEVDSTNVLGIRRFAELHNCVELETFTRNFAACNFESVVDSEEFVCLTHEELLDLITREDLHIDNEESVYNSVMRWVYHQPIERVAYLPSLLRNIRLSVMSVRFLTDVVDKDRLIRQSLECRDLVDDAKRFHLRPDLRHEMRDRRFRQRDGGNEYLVVIGGFGSDQDPLNSVEMFNPRTSEWNELPDLPISYRYVAACSLGTCVYVIGGFDGNERLNTVYFLDIAQREEGWRLLTPMHYKRGLSAACTNKGLIYVCGGFDGQSRLRSFEVYHPKIDEWRILEEMTTAREGAGLVVVDDTLYCLGGYDGFHLLNSMEAFDLHCGTWSVCKPMYMRRSGAGCALLGDTIYVCGGYGGAEGRGPSHLDTVEAYNTWLAQWTLVTSMNVPRCYVGACPLAGKIYVAAGYNGNNLLDTVESYDPVENTWWLHEESRMNHERCDTGMCVVRFPTCSINEDALTPVATSRNINNCSNIQSSSIASSTSATHLTVAHSNTTRQLNDSNISRISNIHISPQNSFGHINPLSFQRSSSSSTRNVLSSSVNEPFRTVSQFGGPCTSVNMCNFNSQSPGNSHLSSNRRPNRQARSHSLRQNNLSNTASVSGREIRNSRPPRHLLSLTSSSLCPGNMNIWNPKSLRLPYIAQGMHNFRNHRSLVPSLLCNPHNILRCSTTPISNLSHQVENPLFGHTYALCHNLNNIPPSSEDSYVSQNGESTFNSECSVVQQTDQPLENFGTVDISELRPHINAPHFDTPAVSGLPTSERSSCSSPTLVSGMHRSVPECGSSSSCKHELFRSVDAINRLGTDRVFWSVSNVSTFPIVQNPDSNSVSQAITFSEDPSQSNKNSFSEVLGDDNFGNVNIENTPDRNCVGVISDSPDEHSNNNMFTDSNREREDLAKYSDRPVHRIRTFMNALVNKPKDLQSTSNDSSGAQYEQTCDVTLMSSYSCSSSTPIPIAKVKPCSSTVAENSCTATLNALPPFVQNVSSTQHVTDLSTFYNKQTIDKLCQRYRPMMQHSSKTDPMWPFIYNSEYCQTHTLYQGDKITASTNDHIVSSSSCEIGDPRELTMGETSHVFSVSESSHAFSDLDDLQIKNPSESPNQTGIFVKPDVTCTTSAIESIHSDTFCCSSSNSDDTCVDQPHNLTNLPSNCGPDITLCTVAYNPSNVNENSESQPDTRSDGEGEEGDDLDIVLRNPAVGQVDDEL</sequence>
<gene>
    <name evidence="5" type="ORF">EWB00_007715</name>
</gene>
<evidence type="ECO:0000313" key="6">
    <source>
        <dbReference type="Proteomes" id="UP000311919"/>
    </source>
</evidence>
<evidence type="ECO:0000256" key="2">
    <source>
        <dbReference type="ARBA" id="ARBA00022737"/>
    </source>
</evidence>
<feature type="compositionally biased region" description="Basic residues" evidence="3">
    <location>
        <begin position="681"/>
        <end position="690"/>
    </location>
</feature>